<dbReference type="AlphaFoldDB" id="A0A2K8T2H3"/>
<keyword evidence="2" id="KW-1185">Reference proteome</keyword>
<name>A0A2K8T2H3_9NOSO</name>
<protein>
    <submittedName>
        <fullName evidence="1">Uncharacterized protein</fullName>
    </submittedName>
</protein>
<dbReference type="KEGG" id="nfl:COO91_07957"/>
<gene>
    <name evidence="1" type="ORF">COO91_07957</name>
</gene>
<organism evidence="1 2">
    <name type="scientific">Nostoc flagelliforme CCNUN1</name>
    <dbReference type="NCBI Taxonomy" id="2038116"/>
    <lineage>
        <taxon>Bacteria</taxon>
        <taxon>Bacillati</taxon>
        <taxon>Cyanobacteriota</taxon>
        <taxon>Cyanophyceae</taxon>
        <taxon>Nostocales</taxon>
        <taxon>Nostocaceae</taxon>
        <taxon>Nostoc</taxon>
    </lineage>
</organism>
<dbReference type="EMBL" id="CP024785">
    <property type="protein sequence ID" value="AUB41871.1"/>
    <property type="molecule type" value="Genomic_DNA"/>
</dbReference>
<reference evidence="1 2" key="1">
    <citation type="submission" date="2017-11" db="EMBL/GenBank/DDBJ databases">
        <title>Complete genome of a free-living desiccation-tolerant cyanobacterium and its photosynthetic adaptation to extreme terrestrial habitat.</title>
        <authorList>
            <person name="Shang J."/>
        </authorList>
    </citation>
    <scope>NUCLEOTIDE SEQUENCE [LARGE SCALE GENOMIC DNA]</scope>
    <source>
        <strain evidence="1 2">CCNUN1</strain>
    </source>
</reference>
<evidence type="ECO:0000313" key="2">
    <source>
        <dbReference type="Proteomes" id="UP000232003"/>
    </source>
</evidence>
<accession>A0A2K8T2H3</accession>
<evidence type="ECO:0000313" key="1">
    <source>
        <dbReference type="EMBL" id="AUB41871.1"/>
    </source>
</evidence>
<proteinExistence type="predicted"/>
<dbReference type="Proteomes" id="UP000232003">
    <property type="component" value="Chromosome"/>
</dbReference>
<sequence length="58" mass="6527">MSWGIGHWALGIEKRQRGKFFSLAPYSLLPTPYSLLPASSPIPQDCTNFAQTIRQGKY</sequence>